<evidence type="ECO:0000256" key="9">
    <source>
        <dbReference type="SAM" id="MobiDB-lite"/>
    </source>
</evidence>
<dbReference type="Gene3D" id="1.10.150.50">
    <property type="entry name" value="Transcription Factor, Ets-1"/>
    <property type="match status" value="2"/>
</dbReference>
<feature type="compositionally biased region" description="Basic and acidic residues" evidence="9">
    <location>
        <begin position="1297"/>
        <end position="1306"/>
    </location>
</feature>
<dbReference type="CDD" id="cd01274">
    <property type="entry name" value="PTB_Anks"/>
    <property type="match status" value="1"/>
</dbReference>
<organism evidence="12">
    <name type="scientific">Ornithodoros turicata</name>
    <dbReference type="NCBI Taxonomy" id="34597"/>
    <lineage>
        <taxon>Eukaryota</taxon>
        <taxon>Metazoa</taxon>
        <taxon>Ecdysozoa</taxon>
        <taxon>Arthropoda</taxon>
        <taxon>Chelicerata</taxon>
        <taxon>Arachnida</taxon>
        <taxon>Acari</taxon>
        <taxon>Parasitiformes</taxon>
        <taxon>Ixodida</taxon>
        <taxon>Ixodoidea</taxon>
        <taxon>Argasidae</taxon>
        <taxon>Ornithodorinae</taxon>
        <taxon>Ornithodoros</taxon>
    </lineage>
</organism>
<feature type="region of interest" description="Disordered" evidence="9">
    <location>
        <begin position="328"/>
        <end position="365"/>
    </location>
</feature>
<feature type="compositionally biased region" description="Polar residues" evidence="9">
    <location>
        <begin position="1316"/>
        <end position="1330"/>
    </location>
</feature>
<feature type="region of interest" description="Disordered" evidence="9">
    <location>
        <begin position="410"/>
        <end position="445"/>
    </location>
</feature>
<evidence type="ECO:0000256" key="4">
    <source>
        <dbReference type="ARBA" id="ARBA00022737"/>
    </source>
</evidence>
<keyword evidence="2" id="KW-0268">Exocytosis</keyword>
<evidence type="ECO:0000256" key="6">
    <source>
        <dbReference type="ARBA" id="ARBA00023043"/>
    </source>
</evidence>
<dbReference type="SUPFAM" id="SSF47769">
    <property type="entry name" value="SAM/Pointed domain"/>
    <property type="match status" value="2"/>
</dbReference>
<feature type="domain" description="SAM" evidence="11">
    <location>
        <begin position="917"/>
        <end position="976"/>
    </location>
</feature>
<dbReference type="Pfam" id="PF12796">
    <property type="entry name" value="Ank_2"/>
    <property type="match status" value="3"/>
</dbReference>
<feature type="region of interest" description="Disordered" evidence="9">
    <location>
        <begin position="283"/>
        <end position="315"/>
    </location>
</feature>
<feature type="compositionally biased region" description="Polar residues" evidence="9">
    <location>
        <begin position="790"/>
        <end position="799"/>
    </location>
</feature>
<dbReference type="SUPFAM" id="SSF48403">
    <property type="entry name" value="Ankyrin repeat"/>
    <property type="match status" value="1"/>
</dbReference>
<keyword evidence="4" id="KW-0677">Repeat</keyword>
<evidence type="ECO:0000256" key="2">
    <source>
        <dbReference type="ARBA" id="ARBA00022483"/>
    </source>
</evidence>
<keyword evidence="3" id="KW-1052">Target cell membrane</keyword>
<keyword evidence="6 8" id="KW-0040">ANK repeat</keyword>
<dbReference type="InterPro" id="IPR013761">
    <property type="entry name" value="SAM/pointed_sf"/>
</dbReference>
<dbReference type="InterPro" id="IPR006020">
    <property type="entry name" value="PTB/PI_dom"/>
</dbReference>
<feature type="region of interest" description="Disordered" evidence="9">
    <location>
        <begin position="29"/>
        <end position="52"/>
    </location>
</feature>
<feature type="repeat" description="ANK" evidence="8">
    <location>
        <begin position="218"/>
        <end position="250"/>
    </location>
</feature>
<evidence type="ECO:0000259" key="11">
    <source>
        <dbReference type="PROSITE" id="PS50105"/>
    </source>
</evidence>
<dbReference type="SMART" id="SM00248">
    <property type="entry name" value="ANK"/>
    <property type="match status" value="7"/>
</dbReference>
<reference evidence="12" key="1">
    <citation type="submission" date="2018-03" db="EMBL/GenBank/DDBJ databases">
        <title>The relapsing fever spirochete Borrelia turicatae persists in the highly oxidative environment of its soft-bodied tick vector.</title>
        <authorList>
            <person name="Bourret T.J."/>
            <person name="Boyle W.K."/>
            <person name="Valenzuela J.G."/>
            <person name="Oliveira F."/>
            <person name="Lopez J.E."/>
        </authorList>
    </citation>
    <scope>NUCLEOTIDE SEQUENCE</scope>
    <source>
        <strain evidence="12">Kansas strain/isolate</strain>
        <tissue evidence="12">Salivary glands</tissue>
    </source>
</reference>
<dbReference type="PROSITE" id="PS50105">
    <property type="entry name" value="SAM_DOMAIN"/>
    <property type="match status" value="2"/>
</dbReference>
<keyword evidence="5" id="KW-0800">Toxin</keyword>
<feature type="repeat" description="ANK" evidence="8">
    <location>
        <begin position="48"/>
        <end position="80"/>
    </location>
</feature>
<name>A0A2R5L4L3_9ACAR</name>
<feature type="region of interest" description="Disordered" evidence="9">
    <location>
        <begin position="609"/>
        <end position="679"/>
    </location>
</feature>
<dbReference type="SMART" id="SM00454">
    <property type="entry name" value="SAM"/>
    <property type="match status" value="2"/>
</dbReference>
<protein>
    <submittedName>
        <fullName evidence="12">Putative cask-interacting adaptor protein caskin</fullName>
    </submittedName>
</protein>
<dbReference type="SMART" id="SM00462">
    <property type="entry name" value="PTB"/>
    <property type="match status" value="1"/>
</dbReference>
<dbReference type="GO" id="GO:0044218">
    <property type="term" value="C:other organism cell membrane"/>
    <property type="evidence" value="ECO:0007669"/>
    <property type="project" value="UniProtKB-KW"/>
</dbReference>
<dbReference type="InterPro" id="IPR011993">
    <property type="entry name" value="PH-like_dom_sf"/>
</dbReference>
<keyword evidence="7" id="KW-1053">Target membrane</keyword>
<feature type="compositionally biased region" description="Polar residues" evidence="9">
    <location>
        <begin position="503"/>
        <end position="522"/>
    </location>
</feature>
<keyword evidence="7" id="KW-0472">Membrane</keyword>
<dbReference type="Pfam" id="PF00640">
    <property type="entry name" value="PID"/>
    <property type="match status" value="1"/>
</dbReference>
<evidence type="ECO:0000256" key="7">
    <source>
        <dbReference type="ARBA" id="ARBA00023298"/>
    </source>
</evidence>
<accession>A0A2R5L4L3</accession>
<dbReference type="InterPro" id="IPR036770">
    <property type="entry name" value="Ankyrin_rpt-contain_sf"/>
</dbReference>
<feature type="domain" description="SAM" evidence="11">
    <location>
        <begin position="988"/>
        <end position="1047"/>
    </location>
</feature>
<evidence type="ECO:0000256" key="1">
    <source>
        <dbReference type="ARBA" id="ARBA00004175"/>
    </source>
</evidence>
<feature type="repeat" description="ANK" evidence="8">
    <location>
        <begin position="186"/>
        <end position="218"/>
    </location>
</feature>
<dbReference type="SUPFAM" id="SSF50729">
    <property type="entry name" value="PH domain-like"/>
    <property type="match status" value="1"/>
</dbReference>
<feature type="region of interest" description="Disordered" evidence="9">
    <location>
        <begin position="488"/>
        <end position="522"/>
    </location>
</feature>
<evidence type="ECO:0000313" key="12">
    <source>
        <dbReference type="EMBL" id="MBY04411.1"/>
    </source>
</evidence>
<comment type="subcellular location">
    <subcellularLocation>
        <location evidence="1">Target cell membrane</location>
    </subcellularLocation>
</comment>
<dbReference type="EMBL" id="GGLE01000285">
    <property type="protein sequence ID" value="MBY04411.1"/>
    <property type="molecule type" value="Transcribed_RNA"/>
</dbReference>
<feature type="domain" description="PID" evidence="10">
    <location>
        <begin position="1154"/>
        <end position="1283"/>
    </location>
</feature>
<evidence type="ECO:0000256" key="8">
    <source>
        <dbReference type="PROSITE-ProRule" id="PRU00023"/>
    </source>
</evidence>
<evidence type="ECO:0000256" key="5">
    <source>
        <dbReference type="ARBA" id="ARBA00023028"/>
    </source>
</evidence>
<feature type="compositionally biased region" description="Polar residues" evidence="9">
    <location>
        <begin position="356"/>
        <end position="365"/>
    </location>
</feature>
<dbReference type="PROSITE" id="PS50297">
    <property type="entry name" value="ANK_REP_REGION"/>
    <property type="match status" value="5"/>
</dbReference>
<sequence>MGKEQELLEAARSGNLAVVERILSQRAKKTGPLASLRRGPGTNTHDQSGYTSLHHSALNGHRDVVALLLDHEASVNVVDNKGSTPLHLAAWTGNTDIVRLLLERGPSVPNVNHSNHERETALHFAAQYGHAEAAALLLAHGADSGLRNLKDESPLDLAAQYGRLDTVDLLLRAQPGLIRSQQGSPRGHSPLHLASRNGHRQVVKRLLDAGFPVNHWTENGSALHEAATFGKIDVVRLLLDYGIDVHLRDTQKRTVVDILEDLNTNIAKQTCDIIKEHAALVTPDSGEGLGSAEDGSPRSITPPPGFLSSTPPSHQQQLAALHHYAARQQHVKRPSYGANDLERTPPPLAKSRDSSLDATPANSRSPSLLYEVTSVHRNSGSTADDSSSQLLHALNTTFHTSDGLEYVSRHPLHGSRSSDADTLLRDTPPPPLVANQYQESSKRMSAEQLHNIYQTLPGRRVERDQYAEPKVSPAWNSTGAYLPMAALQGKPIPPVKPPRRSVAASSGTSPGSRPAGQSLSRHASSASGYEYLCLASAGRRRASADGPLRRDSSEYVDMRALRTPYENHEVSLNHERLSESAFSTLYDEVASGRLTYATLGTRGHAMHVRSASDNTGAPPAVKSAKNGTKEGGVRKPGTLDVGSTRSKRATVQIPISPTHYDQPPTPEFPPPSPGTAETGIHEKMRPLSRGDDDDDDDDDDAFESCDEYANWEYKSCKRSSKDIDTLTDDALLATLSANGSVVQVDLAVGRDNGHVDSLSASAENIEQIVEDNPFAGLCRGSTKCPETEQPHNTSGNALPSEQRRSLVKPPVGPKPAPPPRKHIRTPGSYENVQMEHRAPITVSSRTVAGQDGAPTSTGSPFDENAEWAEIADIMASFGSGIARESVFARDMEEQFTRTLTRAGKKEGNKKESVQRREQFKSVEEWLSSLGLAEYENLFLLSGYDDTRFLGGGIIEDQDLKEIGVSNAEHRRVIVSSSAECLPRVPVVGLNDTLDSWLSSISMECYVDCFRKNGFTDVERCKKIWEVELNTVLEITKPGHQKRIIASLGDRSSTRILDLKDLDLGLSKLDIDLKELGIEDDVTPKPNSNHVETKSLNASLDGDSELRIRPPTQLMSDPGLTLSPRSSQVLGAENSLTSQYAAQWKHKPEVLIRSSCDYAAQYLGSTLVKELKGTESTRKSIQKLKASTRTIAKIPSVLLSVSYTGVRFIDADTKQQVCEHEIRNIHCACQDSDDLNHFAYITKEHQTNHHYCHVFSAETMDLATEIILTLGQAFEVAYQLALKEKTSSSSSLSISKNSSDDKAEQQRRHSTPAAESHQLQPLKSHLVSNSDDILDRT</sequence>
<feature type="compositionally biased region" description="Polar residues" evidence="9">
    <location>
        <begin position="41"/>
        <end position="52"/>
    </location>
</feature>
<keyword evidence="5" id="KW-0638">Presynaptic neurotoxin</keyword>
<dbReference type="InterPro" id="IPR001660">
    <property type="entry name" value="SAM"/>
</dbReference>
<dbReference type="InterPro" id="IPR033635">
    <property type="entry name" value="ANKS1/Caskin"/>
</dbReference>
<dbReference type="Gene3D" id="1.25.40.20">
    <property type="entry name" value="Ankyrin repeat-containing domain"/>
    <property type="match status" value="2"/>
</dbReference>
<keyword evidence="5" id="KW-0528">Neurotoxin</keyword>
<dbReference type="Pfam" id="PF00536">
    <property type="entry name" value="SAM_1"/>
    <property type="match status" value="2"/>
</dbReference>
<feature type="repeat" description="ANK" evidence="8">
    <location>
        <begin position="117"/>
        <end position="149"/>
    </location>
</feature>
<feature type="compositionally biased region" description="Polar residues" evidence="9">
    <location>
        <begin position="841"/>
        <end position="859"/>
    </location>
</feature>
<dbReference type="InterPro" id="IPR002110">
    <property type="entry name" value="Ankyrin_rpt"/>
</dbReference>
<feature type="repeat" description="ANK" evidence="8">
    <location>
        <begin position="81"/>
        <end position="113"/>
    </location>
</feature>
<evidence type="ECO:0000256" key="3">
    <source>
        <dbReference type="ARBA" id="ARBA00022537"/>
    </source>
</evidence>
<dbReference type="GO" id="GO:0006887">
    <property type="term" value="P:exocytosis"/>
    <property type="evidence" value="ECO:0007669"/>
    <property type="project" value="UniProtKB-KW"/>
</dbReference>
<dbReference type="GO" id="GO:0044231">
    <property type="term" value="C:host cell presynaptic membrane"/>
    <property type="evidence" value="ECO:0007669"/>
    <property type="project" value="UniProtKB-KW"/>
</dbReference>
<dbReference type="PROSITE" id="PS01179">
    <property type="entry name" value="PID"/>
    <property type="match status" value="1"/>
</dbReference>
<feature type="compositionally biased region" description="Pro residues" evidence="9">
    <location>
        <begin position="663"/>
        <end position="673"/>
    </location>
</feature>
<dbReference type="PROSITE" id="PS50088">
    <property type="entry name" value="ANK_REPEAT"/>
    <property type="match status" value="5"/>
</dbReference>
<dbReference type="PANTHER" id="PTHR24174:SF1">
    <property type="entry name" value="IP14385P"/>
    <property type="match status" value="1"/>
</dbReference>
<dbReference type="PRINTS" id="PR01415">
    <property type="entry name" value="ANKYRIN"/>
</dbReference>
<feature type="region of interest" description="Disordered" evidence="9">
    <location>
        <begin position="1289"/>
        <end position="1336"/>
    </location>
</feature>
<evidence type="ECO:0000259" key="10">
    <source>
        <dbReference type="PROSITE" id="PS01179"/>
    </source>
</evidence>
<proteinExistence type="predicted"/>
<feature type="region of interest" description="Disordered" evidence="9">
    <location>
        <begin position="780"/>
        <end position="862"/>
    </location>
</feature>
<dbReference type="Gene3D" id="2.30.29.30">
    <property type="entry name" value="Pleckstrin-homology domain (PH domain)/Phosphotyrosine-binding domain (PTB)"/>
    <property type="match status" value="1"/>
</dbReference>
<dbReference type="GO" id="GO:0005829">
    <property type="term" value="C:cytosol"/>
    <property type="evidence" value="ECO:0007669"/>
    <property type="project" value="TreeGrafter"/>
</dbReference>
<dbReference type="PANTHER" id="PTHR24174">
    <property type="entry name" value="ANKYRIN REPEAT AND STERILE ALPHA MOTIF DOMAIN-CONTAINING PROTEIN 1"/>
    <property type="match status" value="1"/>
</dbReference>